<feature type="domain" description="Reverse transcriptase" evidence="9">
    <location>
        <begin position="2109"/>
        <end position="2429"/>
    </location>
</feature>
<feature type="compositionally biased region" description="Polar residues" evidence="5">
    <location>
        <begin position="1414"/>
        <end position="1429"/>
    </location>
</feature>
<evidence type="ECO:0000259" key="8">
    <source>
        <dbReference type="PROSITE" id="PS50835"/>
    </source>
</evidence>
<comment type="similarity">
    <text evidence="2">Belongs to the beta type-B retroviral polymerase family. HERV class-II K(HML-2) pol subfamily.</text>
</comment>
<dbReference type="GO" id="GO:0004523">
    <property type="term" value="F:RNA-DNA hybrid ribonuclease activity"/>
    <property type="evidence" value="ECO:0007669"/>
    <property type="project" value="UniProtKB-EC"/>
</dbReference>
<feature type="domain" description="Chromo" evidence="6">
    <location>
        <begin position="3458"/>
        <end position="3514"/>
    </location>
</feature>
<protein>
    <recommendedName>
        <fullName evidence="3">ribonuclease H</fullName>
        <ecNumber evidence="3">3.1.26.4</ecNumber>
    </recommendedName>
</protein>
<dbReference type="InterPro" id="IPR003599">
    <property type="entry name" value="Ig_sub"/>
</dbReference>
<dbReference type="CDD" id="cd00096">
    <property type="entry name" value="Ig"/>
    <property type="match status" value="3"/>
</dbReference>
<dbReference type="InterPro" id="IPR043128">
    <property type="entry name" value="Rev_trsase/Diguanyl_cyclase"/>
</dbReference>
<dbReference type="Pfam" id="PF03372">
    <property type="entry name" value="Exo_endo_phos"/>
    <property type="match status" value="2"/>
</dbReference>
<feature type="domain" description="MAM" evidence="7">
    <location>
        <begin position="1389"/>
        <end position="1596"/>
    </location>
</feature>
<feature type="domain" description="Ig-like" evidence="8">
    <location>
        <begin position="807"/>
        <end position="901"/>
    </location>
</feature>
<keyword evidence="4" id="KW-0175">Coiled coil</keyword>
<dbReference type="SUPFAM" id="SSF56672">
    <property type="entry name" value="DNA/RNA polymerases"/>
    <property type="match status" value="4"/>
</dbReference>
<evidence type="ECO:0000313" key="11">
    <source>
        <dbReference type="Proteomes" id="UP001274896"/>
    </source>
</evidence>
<dbReference type="GO" id="GO:0016020">
    <property type="term" value="C:membrane"/>
    <property type="evidence" value="ECO:0007669"/>
    <property type="project" value="InterPro"/>
</dbReference>
<dbReference type="InterPro" id="IPR036179">
    <property type="entry name" value="Ig-like_dom_sf"/>
</dbReference>
<dbReference type="Gene3D" id="2.40.50.40">
    <property type="match status" value="1"/>
</dbReference>
<dbReference type="PROSITE" id="PS50060">
    <property type="entry name" value="MAM_2"/>
    <property type="match status" value="1"/>
</dbReference>
<dbReference type="FunFam" id="2.60.40.10:FF:000240">
    <property type="entry name" value="MAM domain containing glycosylphosphatidylinositol anchor 1"/>
    <property type="match status" value="1"/>
</dbReference>
<dbReference type="PROSITE" id="PS50835">
    <property type="entry name" value="IG_LIKE"/>
    <property type="match status" value="5"/>
</dbReference>
<dbReference type="InterPro" id="IPR000953">
    <property type="entry name" value="Chromo/chromo_shadow_dom"/>
</dbReference>
<evidence type="ECO:0000256" key="5">
    <source>
        <dbReference type="SAM" id="MobiDB-lite"/>
    </source>
</evidence>
<dbReference type="Gene3D" id="2.60.40.10">
    <property type="entry name" value="Immunoglobulins"/>
    <property type="match status" value="5"/>
</dbReference>
<dbReference type="SMART" id="SM00409">
    <property type="entry name" value="IG"/>
    <property type="match status" value="5"/>
</dbReference>
<feature type="domain" description="Ig-like" evidence="8">
    <location>
        <begin position="1007"/>
        <end position="1094"/>
    </location>
</feature>
<feature type="domain" description="Reverse transcriptase" evidence="9">
    <location>
        <begin position="276"/>
        <end position="533"/>
    </location>
</feature>
<reference evidence="10" key="1">
    <citation type="submission" date="2023-06" db="EMBL/GenBank/DDBJ databases">
        <title>Male Hemibagrus guttatus genome.</title>
        <authorList>
            <person name="Bian C."/>
        </authorList>
    </citation>
    <scope>NUCLEOTIDE SEQUENCE</scope>
    <source>
        <strain evidence="10">Male_cb2023</strain>
        <tissue evidence="10">Muscle</tissue>
    </source>
</reference>
<dbReference type="PROSITE" id="PS50878">
    <property type="entry name" value="RT_POL"/>
    <property type="match status" value="4"/>
</dbReference>
<dbReference type="Proteomes" id="UP001274896">
    <property type="component" value="Unassembled WGS sequence"/>
</dbReference>
<feature type="region of interest" description="Disordered" evidence="5">
    <location>
        <begin position="1414"/>
        <end position="1437"/>
    </location>
</feature>
<evidence type="ECO:0000259" key="9">
    <source>
        <dbReference type="PROSITE" id="PS50878"/>
    </source>
</evidence>
<comment type="caution">
    <text evidence="10">The sequence shown here is derived from an EMBL/GenBank/DDBJ whole genome shotgun (WGS) entry which is preliminary data.</text>
</comment>
<dbReference type="Gene3D" id="2.60.120.200">
    <property type="match status" value="1"/>
</dbReference>
<dbReference type="FunFam" id="2.60.40.10:FF:000262">
    <property type="entry name" value="MAM domain containing glycosylphosphatidylinositol anchor 1"/>
    <property type="match status" value="1"/>
</dbReference>
<dbReference type="Gene3D" id="3.30.70.270">
    <property type="match status" value="4"/>
</dbReference>
<feature type="coiled-coil region" evidence="4">
    <location>
        <begin position="251"/>
        <end position="285"/>
    </location>
</feature>
<dbReference type="InterPro" id="IPR007110">
    <property type="entry name" value="Ig-like_dom"/>
</dbReference>
<dbReference type="Pfam" id="PF24626">
    <property type="entry name" value="SH3_Tf2-1"/>
    <property type="match status" value="1"/>
</dbReference>
<evidence type="ECO:0000256" key="3">
    <source>
        <dbReference type="ARBA" id="ARBA00012180"/>
    </source>
</evidence>
<sequence length="3514" mass="405289">MKAGILVVELSLDGHKLPCCAPVPVENGILLVEEVEEGGECTDRESIPTGERVVIGADFNGHVGEENTGDEEVMGKFGVKERNLEGQMVVDFAKRMDMAVVNTYFQKREEHRVTYKSGGRSIQVDYILCRRGNLKEISDCKVLVGESVARQHRMVVCRMTLMVCKKKRSEIEKKTKWWKLKKEKCCEEFRQKLRQALGGQVVLPNDWETTAEVIRETGRKVLGVSSGRRKEDKETWWWNEEVQDSIQRKRLAKKKWDMDRTEENRQEYNESQRRVKREVSKAKKKAYDELYTRLDTREGEKDLYRLARQRDRDGKDVQQKVDKIRKDEVRKALKRMKSGKAVGPDDIPVEVWKCLGEAAVEFLTSLFNRVLENLEKAYDRVPREELWYCMRKSGVAEKYVRVVQDMYERSRTVVRCAVGQTEEFKVEVRLHQGSALSPFLFAIVMGQLSEEVRQESPWTMMFADDIVICSESREQVEENLERWRFALERRGMKVSRSKTEYMCVNEREGSGTVRLQGEEVKKVQEFKYLGSTVQSNGECGKEVKKQVQAVVRPAMLYGLETVSLRKRQESELEQTHNLKGKKTGKGKFLHANYLQNDLDKPMLTVHQTISDVRGNYYQEKTVFLRCTVNSNPPARFIWKRGNVPIEQSKDNGVDIYEPLYTQGETKVLKLKNLRPQDFANYTCQVSVRNVCDIPDTSVTFRLTNTTTPPALKLSVNETYVVDPGQDVTMSCEVTAGFPTPTVTWARFPTPLPRRAIIRGGSLTLRSAIPADSGFYNCTAVNNVGNPARRNVNLIVRTMKNLTFQITPDSNKDSESIQMGRDLKLSCHVDAQPQDKVNYTWYKNAAPVNPSDSLIVLRSDPDMPPGTSSLEIVDMKFRDQATYSCVANFPGSNVPELRVDINITQSSVIPPVLSVPVGGSVVNASECGNTELVCLVEGKPRPPVLWSRANKDMPMPSGEWVTETRDGRLRLTNVTRDMAGAYRCQTAPYNGLNIKRRLAQVQLNVEYPPVVDPVYQDVRSPNYKPVILRCIVLKSNPNRIASARWYRNMIPIRTPPVDPQDVPQLRFILDPTNNGTYECKVSNGVGTSSCIFLVSARPYIAEFYFDTPNPIRILKGSNYSYNLQWTQREPNTTDKVIGYWISVQQCATKAYIYWSHKYSSPYPRAKVISSYSNLEKAYDRVPREELWYCMRKSGVAEKYVRVVQDMYERSRTVVRCAVGQTEEFNVEVGLHQGSALSPFLFAVVMDQLSEEVRQESPWTMMFADDIVICSESMEQVEESLERWRFALEKRGIKVSRSKTEYMCVNEREGSGTVRLQGEEVKKMGQKVMSKQINTREPVKGVLMSYTIIDLRIPLSYEVCLTPITAFGTGDTVTRTIQYSEPYTYPRPSDHVCGFEDARICGFSQDRSDVFDWTRQNHLSQNPKRSVNTGPDTDRSGTKEGYYMYIETSRPRQKGDKARLLSPLYNVTAARGPSGSSRVPYCVSFFYHMNGKHIGQYHITAQRKCVCVWLPTENQTSLLASKDLKGTLNVLLRVKGIATVDSLAWTLSGHQGSNWRKANVVVYPSGPFQVVFEGIRGDGFEGDIAIDDVSVTKGKCKQEKLPETGCELEEKERFWSELDEVMESIPTDEKVVIGADFNGHVGEENTGDEEVMGKFGVKERNLEGQMVVDFAKRMDMAVVNTYFQKREEHRVTYKSGDLEKAYDRVPREELWYCMRKSGVAEKYVRVVQDMYERSRTVVRCAVGQTEEFNVEVGLHQGSALSPFLFTIVMDQLSEELYSILLYPVLLCFILLCSLLCTGAQVQGKLVVLAVVYSLSWKGRELADVMERRKVDILCVQETRWKGSKARSIGAGFKLFYYGVDSKRNGVGVVLKEEFVRNVLEVKRVSDRVMSLKLEIEGVMLNVVSGYAPQVGCELEEKERFWSELDEVMESIPTGERVVIGADFNGHVGEGNTGDEEVMGKFGVKERNLEGQMVVDFAKRMDMGVVNTYFQKREEHRVTYKSGGRSTQVVLPDDWETTAEVIRETGRKVLGVSSGRRKEDKETWWWNEEVQDSIQRKRLAKKKWDMDRTEENRQEYKELQRRVKREVSKAKQKAYDELYTRLDTREGEKDLYRLARQRDRDGKDVQQVRVIKDRDGRVLTSEESVQRRWKEYFEELMNEENEREKRVEGVNSVEQKVDKIRKDEVRKALKRMKSGKAVGPDDIPVEVWKCLGEAAVEFLASLFNRVLENLEKAYDRVPREELWYCMRKSGVAEKYVRVVQDMYERSRTVVRCAVGQTEEFNVEVGLHQGSALSPFLFAIVMDQLSEEVRQESPWTMMFADDIVICSESREQVEENLERWRFALERRGMKVSRIQSNGECGKEVKKRVQAETVSLRKRQESELEVAELKMLRFSLGVTRLDRIRNEYIRGTAHVGRLGDKVREARLRWFGHVQRRERKGRELADMMERRKVDILCVQETRWKGSKARSIGAGFKLFYYGVDSKRNGVGVVLKEEFVRNVLEVGCELEEKERFWSELDEVMESIPMGERVVIGADFNGHVDEGNRGDEEVMGKFGVKKRNLEGQMVVDFAKRMDMAVVNTYFQKREEHRVTNKSGGRRTQVVLPDDWETTAEVIRETGRKVLGVSSGRRKEDKETWWWNEEVQDSIQRKRLAKRKWDMDRTEENRQEYKESQRRVKREVSKAKQKAYDKLYTRLDTREGQKDLYRLARQRDRDGKDVQQVRVIKDRDGRVLTSEESVQRRWKEYFEELMNEENEGGKRVEGVNSVEQKVDKIRKDEVRKALKRMKSGKAVGPDDILVEVWKCLGEAAVEFLTSLFNRVLESERMPEEWRRSVLVPIFKNKGDVQSCSNYRGIKLMSHTMKLWERVVEARLRKVVEICEQQYGFMPRKSTTDAIFALRILMEKYRDGQRELHCVFVDLEKAYDRVPREELWYCMRKSGVAEKYVRVVQDMYERSRTVVRCAVGQTEEFKVEVGLHQGSALSPFLFAMVMGQLSEEVRQESPWTMMFADDIVICSESMEQVEENLERWRFALERRGMKVSRSKTEYMCVNEREGSGTVRLQGEEVKKVQEFKYLGSTVQSNGECGKEVKKRVQAGWNGWRKVSGVLCDRKISARIKGKVYRTVVRPAMLYGLESVSLRKRQESELEVAALKMLRFSLGVTRLDRIRNEYIRGTAHVGGLGDKVREARLKWFGHVQRRESEYIGRRMLDMVLPGRRQRGRPKRRYMDGINEDMKLVGDTSLPMDPADEAQLQAIPAQQGQVLTAYQQQLTTLQSTNNQLLQVLANPSAPRLEATCMALPEKFDGSTDRCKGFLCQCECVLGYQPPLFPWSGEPSDIPAVDDWFRHYGEVWESAHVRFQRAVRRQHIQADHRRRPHPPYRPRQWVWLSTKNLRLRLPCWKLSPRYIGLFQVLCQVNPVTYHLQLPANYWISPTFYASLLKPAQARAPAGDSTMTSPPPIEVDGSPAYLVHSILDSWRRRGHLQYLVDWEGYGSEEQSWVDSGDILDLTLNTEFHQAHPERPAP</sequence>
<dbReference type="SMART" id="SM00298">
    <property type="entry name" value="CHROMO"/>
    <property type="match status" value="1"/>
</dbReference>
<dbReference type="SUPFAM" id="SSF48726">
    <property type="entry name" value="Immunoglobulin"/>
    <property type="match status" value="5"/>
</dbReference>
<dbReference type="CDD" id="cd01650">
    <property type="entry name" value="RT_nLTR_like"/>
    <property type="match status" value="1"/>
</dbReference>
<organism evidence="10 11">
    <name type="scientific">Hemibagrus guttatus</name>
    <dbReference type="NCBI Taxonomy" id="175788"/>
    <lineage>
        <taxon>Eukaryota</taxon>
        <taxon>Metazoa</taxon>
        <taxon>Chordata</taxon>
        <taxon>Craniata</taxon>
        <taxon>Vertebrata</taxon>
        <taxon>Euteleostomi</taxon>
        <taxon>Actinopterygii</taxon>
        <taxon>Neopterygii</taxon>
        <taxon>Teleostei</taxon>
        <taxon>Ostariophysi</taxon>
        <taxon>Siluriformes</taxon>
        <taxon>Bagridae</taxon>
        <taxon>Hemibagrus</taxon>
    </lineage>
</organism>
<feature type="domain" description="Ig-like" evidence="8">
    <location>
        <begin position="709"/>
        <end position="792"/>
    </location>
</feature>
<dbReference type="EMBL" id="JAUCMX010000002">
    <property type="protein sequence ID" value="KAK3553331.1"/>
    <property type="molecule type" value="Genomic_DNA"/>
</dbReference>
<proteinExistence type="inferred from homology"/>
<name>A0AAE0RE81_9TELE</name>
<evidence type="ECO:0000256" key="4">
    <source>
        <dbReference type="SAM" id="Coils"/>
    </source>
</evidence>
<feature type="domain" description="Reverse transcriptase" evidence="9">
    <location>
        <begin position="1011"/>
        <end position="1326"/>
    </location>
</feature>
<dbReference type="Pfam" id="PF00629">
    <property type="entry name" value="MAM"/>
    <property type="match status" value="2"/>
</dbReference>
<feature type="domain" description="Reverse transcriptase" evidence="9">
    <location>
        <begin position="2812"/>
        <end position="3071"/>
    </location>
</feature>
<feature type="coiled-coil region" evidence="4">
    <location>
        <begin position="2056"/>
        <end position="2090"/>
    </location>
</feature>
<evidence type="ECO:0000259" key="6">
    <source>
        <dbReference type="PROSITE" id="PS50013"/>
    </source>
</evidence>
<dbReference type="SUPFAM" id="SSF56219">
    <property type="entry name" value="DNase I-like"/>
    <property type="match status" value="2"/>
</dbReference>
<dbReference type="SUPFAM" id="SSF49899">
    <property type="entry name" value="Concanavalin A-like lectins/glucanases"/>
    <property type="match status" value="2"/>
</dbReference>
<dbReference type="InterPro" id="IPR000477">
    <property type="entry name" value="RT_dom"/>
</dbReference>
<accession>A0AAE0RE81</accession>
<dbReference type="PANTHER" id="PTHR47027">
    <property type="entry name" value="REVERSE TRANSCRIPTASE DOMAIN-CONTAINING PROTEIN"/>
    <property type="match status" value="1"/>
</dbReference>
<dbReference type="InterPro" id="IPR000998">
    <property type="entry name" value="MAM_dom"/>
</dbReference>
<dbReference type="Pfam" id="PF00078">
    <property type="entry name" value="RVT_1"/>
    <property type="match status" value="5"/>
</dbReference>
<dbReference type="GO" id="GO:0005634">
    <property type="term" value="C:nucleus"/>
    <property type="evidence" value="ECO:0007669"/>
    <property type="project" value="UniProtKB-SubCell"/>
</dbReference>
<gene>
    <name evidence="10" type="ORF">QTP70_000850</name>
</gene>
<dbReference type="InterPro" id="IPR013783">
    <property type="entry name" value="Ig-like_fold"/>
</dbReference>
<dbReference type="InterPro" id="IPR013320">
    <property type="entry name" value="ConA-like_dom_sf"/>
</dbReference>
<feature type="coiled-coil region" evidence="4">
    <location>
        <begin position="2653"/>
        <end position="2680"/>
    </location>
</feature>
<feature type="domain" description="Ig-like" evidence="8">
    <location>
        <begin position="601"/>
        <end position="699"/>
    </location>
</feature>
<dbReference type="InterPro" id="IPR005135">
    <property type="entry name" value="Endo/exonuclease/phosphatase"/>
</dbReference>
<dbReference type="InterPro" id="IPR056924">
    <property type="entry name" value="SH3_Tf2-1"/>
</dbReference>
<evidence type="ECO:0000256" key="2">
    <source>
        <dbReference type="ARBA" id="ARBA00010879"/>
    </source>
</evidence>
<evidence type="ECO:0000256" key="1">
    <source>
        <dbReference type="ARBA" id="ARBA00004123"/>
    </source>
</evidence>
<evidence type="ECO:0000313" key="10">
    <source>
        <dbReference type="EMBL" id="KAK3553331.1"/>
    </source>
</evidence>
<dbReference type="InterPro" id="IPR016197">
    <property type="entry name" value="Chromo-like_dom_sf"/>
</dbReference>
<dbReference type="EC" id="3.1.26.4" evidence="3"/>
<dbReference type="InterPro" id="IPR003598">
    <property type="entry name" value="Ig_sub2"/>
</dbReference>
<dbReference type="PANTHER" id="PTHR47027:SF28">
    <property type="entry name" value="ENDONUCLEASE-REVERSE TRANSCRIPTASE"/>
    <property type="match status" value="1"/>
</dbReference>
<dbReference type="SMART" id="SM00137">
    <property type="entry name" value="MAM"/>
    <property type="match status" value="1"/>
</dbReference>
<evidence type="ECO:0000259" key="7">
    <source>
        <dbReference type="PROSITE" id="PS50060"/>
    </source>
</evidence>
<dbReference type="SUPFAM" id="SSF54160">
    <property type="entry name" value="Chromo domain-like"/>
    <property type="match status" value="1"/>
</dbReference>
<dbReference type="InterPro" id="IPR043502">
    <property type="entry name" value="DNA/RNA_pol_sf"/>
</dbReference>
<dbReference type="InterPro" id="IPR036691">
    <property type="entry name" value="Endo/exonu/phosph_ase_sf"/>
</dbReference>
<comment type="subcellular location">
    <subcellularLocation>
        <location evidence="1">Nucleus</location>
    </subcellularLocation>
</comment>
<dbReference type="PROSITE" id="PS50013">
    <property type="entry name" value="CHROMO_2"/>
    <property type="match status" value="1"/>
</dbReference>
<keyword evidence="11" id="KW-1185">Reference proteome</keyword>
<feature type="domain" description="Ig-like" evidence="8">
    <location>
        <begin position="909"/>
        <end position="998"/>
    </location>
</feature>
<dbReference type="Pfam" id="PF13927">
    <property type="entry name" value="Ig_3"/>
    <property type="match status" value="4"/>
</dbReference>
<dbReference type="CDD" id="cd06263">
    <property type="entry name" value="MAM"/>
    <property type="match status" value="1"/>
</dbReference>
<dbReference type="CDD" id="cd09076">
    <property type="entry name" value="L1-EN"/>
    <property type="match status" value="1"/>
</dbReference>
<dbReference type="Gene3D" id="3.60.10.10">
    <property type="entry name" value="Endonuclease/exonuclease/phosphatase"/>
    <property type="match status" value="4"/>
</dbReference>
<dbReference type="SMART" id="SM00408">
    <property type="entry name" value="IGc2"/>
    <property type="match status" value="4"/>
</dbReference>